<evidence type="ECO:0000256" key="1">
    <source>
        <dbReference type="SAM" id="MobiDB-lite"/>
    </source>
</evidence>
<organism evidence="2 3">
    <name type="scientific">Micromonospora sonchi</name>
    <dbReference type="NCBI Taxonomy" id="1763543"/>
    <lineage>
        <taxon>Bacteria</taxon>
        <taxon>Bacillati</taxon>
        <taxon>Actinomycetota</taxon>
        <taxon>Actinomycetes</taxon>
        <taxon>Micromonosporales</taxon>
        <taxon>Micromonosporaceae</taxon>
        <taxon>Micromonospora</taxon>
    </lineage>
</organism>
<gene>
    <name evidence="2" type="ORF">GCM10011608_54160</name>
</gene>
<proteinExistence type="predicted"/>
<protein>
    <submittedName>
        <fullName evidence="2">Uncharacterized protein</fullName>
    </submittedName>
</protein>
<dbReference type="EMBL" id="BMNB01000037">
    <property type="protein sequence ID" value="GGM62191.1"/>
    <property type="molecule type" value="Genomic_DNA"/>
</dbReference>
<dbReference type="Proteomes" id="UP000608890">
    <property type="component" value="Unassembled WGS sequence"/>
</dbReference>
<sequence>MLHATHTDVPLGVTALPTEDESMRHDDRPVSGAAGQIRPDPFHCGTQGRSMAPILDSPVGYRRGWFEKRYRVASDSRLLILKEYRRANRTRAHAHVDTGSLQQPGTDTQPSRRVMVAGDDDYLRLCLQHEPGLGLVPETDRVRRRHRPVVKVTGNEHGIDPFTTNDLDQMINECLVRIVQAETVQMATQMPVRGVKESHDR</sequence>
<keyword evidence="3" id="KW-1185">Reference proteome</keyword>
<accession>A0A917U751</accession>
<evidence type="ECO:0000313" key="3">
    <source>
        <dbReference type="Proteomes" id="UP000608890"/>
    </source>
</evidence>
<name>A0A917U751_9ACTN</name>
<reference evidence="2" key="1">
    <citation type="journal article" date="2014" name="Int. J. Syst. Evol. Microbiol.">
        <title>Complete genome sequence of Corynebacterium casei LMG S-19264T (=DSM 44701T), isolated from a smear-ripened cheese.</title>
        <authorList>
            <consortium name="US DOE Joint Genome Institute (JGI-PGF)"/>
            <person name="Walter F."/>
            <person name="Albersmeier A."/>
            <person name="Kalinowski J."/>
            <person name="Ruckert C."/>
        </authorList>
    </citation>
    <scope>NUCLEOTIDE SEQUENCE</scope>
    <source>
        <strain evidence="2">CGMCC 4.7312</strain>
    </source>
</reference>
<evidence type="ECO:0000313" key="2">
    <source>
        <dbReference type="EMBL" id="GGM62191.1"/>
    </source>
</evidence>
<feature type="region of interest" description="Disordered" evidence="1">
    <location>
        <begin position="1"/>
        <end position="49"/>
    </location>
</feature>
<dbReference type="AlphaFoldDB" id="A0A917U751"/>
<reference evidence="2" key="2">
    <citation type="submission" date="2020-09" db="EMBL/GenBank/DDBJ databases">
        <authorList>
            <person name="Sun Q."/>
            <person name="Zhou Y."/>
        </authorList>
    </citation>
    <scope>NUCLEOTIDE SEQUENCE</scope>
    <source>
        <strain evidence="2">CGMCC 4.7312</strain>
    </source>
</reference>
<comment type="caution">
    <text evidence="2">The sequence shown here is derived from an EMBL/GenBank/DDBJ whole genome shotgun (WGS) entry which is preliminary data.</text>
</comment>